<gene>
    <name evidence="1" type="ORF">KPNJ2_00680</name>
</gene>
<dbReference type="AlphaFoldDB" id="W8UEJ4"/>
<reference evidence="1 2" key="1">
    <citation type="journal article" date="2014" name="Proc. Natl. Acad. Sci. U.S.A.">
        <title>Molecular dissection of the evolution of carbapenem-resistant multilocus sequence type 258 Klebsiella pneumoniae.</title>
        <authorList>
            <person name="Deleo F.R."/>
            <person name="Chen L."/>
            <person name="Porcella S.F."/>
            <person name="Martens C.A."/>
            <person name="Kobayashi S.D."/>
            <person name="Porter A.R."/>
            <person name="Chavda K.D."/>
            <person name="Jacobs M.R."/>
            <person name="Mathema B."/>
            <person name="Olsen R.J."/>
            <person name="Bonomo R.A."/>
            <person name="Musser J.M."/>
            <person name="Kreiswirth B.N."/>
        </authorList>
    </citation>
    <scope>NUCLEOTIDE SEQUENCE [LARGE SCALE GENOMIC DNA]</scope>
    <source>
        <strain evidence="1">30684/NJST258_2</strain>
    </source>
</reference>
<protein>
    <submittedName>
        <fullName evidence="1">Uncharacterized protein</fullName>
    </submittedName>
</protein>
<dbReference type="Proteomes" id="UP000019586">
    <property type="component" value="Chromosome"/>
</dbReference>
<dbReference type="HOGENOM" id="CLU_3404042_0_0_6"/>
<proteinExistence type="predicted"/>
<dbReference type="KEGG" id="kps:KPNJ2_00680"/>
<sequence>MPGKPEMARSGEVFCSRAVIFLSTFIDLTHEKQFGL</sequence>
<name>W8UEJ4_KLEPN</name>
<organism evidence="1 2">
    <name type="scientific">Klebsiella pneumoniae 30684/NJST258_2</name>
    <dbReference type="NCBI Taxonomy" id="1420013"/>
    <lineage>
        <taxon>Bacteria</taxon>
        <taxon>Pseudomonadati</taxon>
        <taxon>Pseudomonadota</taxon>
        <taxon>Gammaproteobacteria</taxon>
        <taxon>Enterobacterales</taxon>
        <taxon>Enterobacteriaceae</taxon>
        <taxon>Klebsiella/Raoultella group</taxon>
        <taxon>Klebsiella</taxon>
        <taxon>Klebsiella pneumoniae complex</taxon>
    </lineage>
</organism>
<accession>W8UEJ4</accession>
<evidence type="ECO:0000313" key="1">
    <source>
        <dbReference type="EMBL" id="AHM77460.1"/>
    </source>
</evidence>
<evidence type="ECO:0000313" key="2">
    <source>
        <dbReference type="Proteomes" id="UP000019586"/>
    </source>
</evidence>
<dbReference type="EMBL" id="CP006918">
    <property type="protein sequence ID" value="AHM77460.1"/>
    <property type="molecule type" value="Genomic_DNA"/>
</dbReference>